<keyword evidence="4 12" id="KW-0645">Protease</keyword>
<evidence type="ECO:0000256" key="5">
    <source>
        <dbReference type="ARBA" id="ARBA00022723"/>
    </source>
</evidence>
<evidence type="ECO:0000256" key="6">
    <source>
        <dbReference type="ARBA" id="ARBA00022801"/>
    </source>
</evidence>
<keyword evidence="6 12" id="KW-0378">Hydrolase</keyword>
<feature type="chain" id="PRO_5034933594" description="Extracellular metalloproteinase" evidence="12">
    <location>
        <begin position="20"/>
        <end position="580"/>
    </location>
</feature>
<evidence type="ECO:0000259" key="13">
    <source>
        <dbReference type="Pfam" id="PF03413"/>
    </source>
</evidence>
<keyword evidence="12" id="KW-0732">Signal</keyword>
<feature type="binding site" evidence="11">
    <location>
        <position position="391"/>
    </location>
    <ligand>
        <name>Zn(2+)</name>
        <dbReference type="ChEBI" id="CHEBI:29105"/>
        <note>catalytic</note>
    </ligand>
</feature>
<dbReference type="InterPro" id="IPR050371">
    <property type="entry name" value="Fungal_virulence_M36"/>
</dbReference>
<feature type="active site" evidence="10">
    <location>
        <position position="388"/>
    </location>
</feature>
<evidence type="ECO:0000313" key="15">
    <source>
        <dbReference type="Proteomes" id="UP000620124"/>
    </source>
</evidence>
<feature type="binding site" evidence="11">
    <location>
        <position position="416"/>
    </location>
    <ligand>
        <name>Zn(2+)</name>
        <dbReference type="ChEBI" id="CHEBI:29105"/>
        <note>catalytic</note>
    </ligand>
</feature>
<accession>A0A8H6YK23</accession>
<dbReference type="EC" id="3.4.24.-" evidence="12"/>
<organism evidence="14 15">
    <name type="scientific">Mycena venus</name>
    <dbReference type="NCBI Taxonomy" id="2733690"/>
    <lineage>
        <taxon>Eukaryota</taxon>
        <taxon>Fungi</taxon>
        <taxon>Dikarya</taxon>
        <taxon>Basidiomycota</taxon>
        <taxon>Agaricomycotina</taxon>
        <taxon>Agaricomycetes</taxon>
        <taxon>Agaricomycetidae</taxon>
        <taxon>Agaricales</taxon>
        <taxon>Marasmiineae</taxon>
        <taxon>Mycenaceae</taxon>
        <taxon>Mycena</taxon>
    </lineage>
</organism>
<evidence type="ECO:0000256" key="8">
    <source>
        <dbReference type="ARBA" id="ARBA00023049"/>
    </source>
</evidence>
<dbReference type="GO" id="GO:0008270">
    <property type="term" value="F:zinc ion binding"/>
    <property type="evidence" value="ECO:0007669"/>
    <property type="project" value="InterPro"/>
</dbReference>
<dbReference type="Pfam" id="PF02128">
    <property type="entry name" value="Peptidase_M36"/>
    <property type="match status" value="1"/>
</dbReference>
<dbReference type="SUPFAM" id="SSF55486">
    <property type="entry name" value="Metalloproteases ('zincins'), catalytic domain"/>
    <property type="match status" value="1"/>
</dbReference>
<feature type="signal peptide" evidence="12">
    <location>
        <begin position="1"/>
        <end position="19"/>
    </location>
</feature>
<dbReference type="PRINTS" id="PR00999">
    <property type="entry name" value="FUNGALYSIN"/>
</dbReference>
<comment type="subcellular location">
    <subcellularLocation>
        <location evidence="1 12">Secreted</location>
    </subcellularLocation>
</comment>
<feature type="domain" description="PepSY" evidence="13">
    <location>
        <begin position="137"/>
        <end position="201"/>
    </location>
</feature>
<dbReference type="PANTHER" id="PTHR33478:SF1">
    <property type="entry name" value="EXTRACELLULAR METALLOPROTEINASE MEP"/>
    <property type="match status" value="1"/>
</dbReference>
<evidence type="ECO:0000256" key="9">
    <source>
        <dbReference type="ARBA" id="ARBA00023145"/>
    </source>
</evidence>
<evidence type="ECO:0000313" key="14">
    <source>
        <dbReference type="EMBL" id="KAF7359719.1"/>
    </source>
</evidence>
<dbReference type="Pfam" id="PF03413">
    <property type="entry name" value="PepSY"/>
    <property type="match status" value="1"/>
</dbReference>
<dbReference type="CDD" id="cd09596">
    <property type="entry name" value="M36"/>
    <property type="match status" value="1"/>
</dbReference>
<dbReference type="GO" id="GO:0004222">
    <property type="term" value="F:metalloendopeptidase activity"/>
    <property type="evidence" value="ECO:0007669"/>
    <property type="project" value="InterPro"/>
</dbReference>
<evidence type="ECO:0000256" key="7">
    <source>
        <dbReference type="ARBA" id="ARBA00022833"/>
    </source>
</evidence>
<evidence type="ECO:0000256" key="3">
    <source>
        <dbReference type="ARBA" id="ARBA00022525"/>
    </source>
</evidence>
<keyword evidence="7 11" id="KW-0862">Zinc</keyword>
<reference evidence="14" key="1">
    <citation type="submission" date="2020-05" db="EMBL/GenBank/DDBJ databases">
        <title>Mycena genomes resolve the evolution of fungal bioluminescence.</title>
        <authorList>
            <person name="Tsai I.J."/>
        </authorList>
    </citation>
    <scope>NUCLEOTIDE SEQUENCE</scope>
    <source>
        <strain evidence="14">CCC161011</strain>
    </source>
</reference>
<dbReference type="Gene3D" id="1.10.390.10">
    <property type="entry name" value="Neutral Protease Domain 2"/>
    <property type="match status" value="1"/>
</dbReference>
<dbReference type="InterPro" id="IPR001842">
    <property type="entry name" value="Peptidase_M36"/>
</dbReference>
<dbReference type="Proteomes" id="UP000620124">
    <property type="component" value="Unassembled WGS sequence"/>
</dbReference>
<dbReference type="EMBL" id="JACAZI010000005">
    <property type="protein sequence ID" value="KAF7359719.1"/>
    <property type="molecule type" value="Genomic_DNA"/>
</dbReference>
<dbReference type="PANTHER" id="PTHR33478">
    <property type="entry name" value="EXTRACELLULAR METALLOPROTEINASE MEP"/>
    <property type="match status" value="1"/>
</dbReference>
<keyword evidence="5 11" id="KW-0479">Metal-binding</keyword>
<dbReference type="AlphaFoldDB" id="A0A8H6YK23"/>
<evidence type="ECO:0000256" key="2">
    <source>
        <dbReference type="ARBA" id="ARBA00006006"/>
    </source>
</evidence>
<evidence type="ECO:0000256" key="4">
    <source>
        <dbReference type="ARBA" id="ARBA00022670"/>
    </source>
</evidence>
<sequence>MPNFSLVLLLGFFLNSASAGRSLKATVRKPATQTFFPGNSFQTFEGGLDHPLSGRDGSLADAASAFVQTQLQVDSSTMKYKSGYSSDIAQHAYIKQQHENIPFANAVANVAFKDGKVVSFGYSFVKPSSLASSSPTVSVDAAISAAEAALDGKHNNIPTTLEYLVNADNTASLVYVVQVQNPAQDTWYEAFVDAHSGKFISAIDFVSNAAYRVLPIFKQDLTEGFELLVNPQDPVSSPLGWHNDGITTSNDTSGNNAMVYLDQNTTDTTPQSAPGIFNYTQDPTLSPGAGMNSDAARTNVFYIINTVHDVWYRYGFTEAAFNFQQTNVQTGGVGGDRVLASVQNSEGINNANFATPPDGQSGQMNLYLWNAANPERDGALENDIVTHENTHGITNRMTGGGTGRCLQIVESGGLSEGWSDAMADWMEQVGPTIVDFFALGGYVNLVPIRHHPYSTNSTTNPLTYSSLMTLFEVHDSGEVWANMLHNVHAALVDAHGFLETARTDPTGSEGNVVWLHLFIDALALQPCQPDFLQARDAWIQADQNRYAGANKCLLWKTFASRGMGFHAFDYTDDFSVPAGC</sequence>
<evidence type="ECO:0000256" key="12">
    <source>
        <dbReference type="RuleBase" id="RU364017"/>
    </source>
</evidence>
<comment type="caution">
    <text evidence="14">The sequence shown here is derived from an EMBL/GenBank/DDBJ whole genome shotgun (WGS) entry which is preliminary data.</text>
</comment>
<feature type="binding site" evidence="11">
    <location>
        <position position="387"/>
    </location>
    <ligand>
        <name>Zn(2+)</name>
        <dbReference type="ChEBI" id="CHEBI:29105"/>
        <note>catalytic</note>
    </ligand>
</feature>
<keyword evidence="15" id="KW-1185">Reference proteome</keyword>
<dbReference type="GO" id="GO:0006508">
    <property type="term" value="P:proteolysis"/>
    <property type="evidence" value="ECO:0007669"/>
    <property type="project" value="UniProtKB-KW"/>
</dbReference>
<keyword evidence="8 12" id="KW-0482">Metalloprotease</keyword>
<keyword evidence="3 12" id="KW-0964">Secreted</keyword>
<dbReference type="InterPro" id="IPR027268">
    <property type="entry name" value="Peptidase_M4/M1_CTD_sf"/>
</dbReference>
<proteinExistence type="inferred from homology"/>
<keyword evidence="9 12" id="KW-0865">Zymogen</keyword>
<comment type="similarity">
    <text evidence="2 12">Belongs to the peptidase M36 family.</text>
</comment>
<evidence type="ECO:0000256" key="10">
    <source>
        <dbReference type="PIRSR" id="PIRSR601842-1"/>
    </source>
</evidence>
<dbReference type="InterPro" id="IPR025711">
    <property type="entry name" value="PepSY"/>
</dbReference>
<evidence type="ECO:0000256" key="1">
    <source>
        <dbReference type="ARBA" id="ARBA00004613"/>
    </source>
</evidence>
<dbReference type="OrthoDB" id="3227768at2759"/>
<evidence type="ECO:0000256" key="11">
    <source>
        <dbReference type="PIRSR" id="PIRSR601842-2"/>
    </source>
</evidence>
<dbReference type="Gene3D" id="3.10.170.10">
    <property type="match status" value="1"/>
</dbReference>
<protein>
    <recommendedName>
        <fullName evidence="12">Extracellular metalloproteinase</fullName>
        <ecNumber evidence="12">3.4.24.-</ecNumber>
    </recommendedName>
    <alternativeName>
        <fullName evidence="12">Fungalysin</fullName>
    </alternativeName>
</protein>
<name>A0A8H6YK23_9AGAR</name>
<gene>
    <name evidence="14" type="ORF">MVEN_00696500</name>
</gene>
<comment type="cofactor">
    <cofactor evidence="11">
        <name>Zn(2+)</name>
        <dbReference type="ChEBI" id="CHEBI:29105"/>
    </cofactor>
    <text evidence="11">Binds 1 zinc ion per subunit.</text>
</comment>
<dbReference type="GO" id="GO:0005615">
    <property type="term" value="C:extracellular space"/>
    <property type="evidence" value="ECO:0007669"/>
    <property type="project" value="InterPro"/>
</dbReference>